<sequence>MRSMRVGEPAPPPSLVKGEEIGIAASALVRWLLLLLLHWPPAASELMRRRDSPAARRRPGPGPYPRVASPIDRPFVFLLVLGSRALVA</sequence>
<dbReference type="EMBL" id="GBRH01183659">
    <property type="protein sequence ID" value="JAE14237.1"/>
    <property type="molecule type" value="Transcribed_RNA"/>
</dbReference>
<feature type="region of interest" description="Disordered" evidence="1">
    <location>
        <begin position="46"/>
        <end position="69"/>
    </location>
</feature>
<accession>A0A0A9FPL9</accession>
<organism evidence="2">
    <name type="scientific">Arundo donax</name>
    <name type="common">Giant reed</name>
    <name type="synonym">Donax arundinaceus</name>
    <dbReference type="NCBI Taxonomy" id="35708"/>
    <lineage>
        <taxon>Eukaryota</taxon>
        <taxon>Viridiplantae</taxon>
        <taxon>Streptophyta</taxon>
        <taxon>Embryophyta</taxon>
        <taxon>Tracheophyta</taxon>
        <taxon>Spermatophyta</taxon>
        <taxon>Magnoliopsida</taxon>
        <taxon>Liliopsida</taxon>
        <taxon>Poales</taxon>
        <taxon>Poaceae</taxon>
        <taxon>PACMAD clade</taxon>
        <taxon>Arundinoideae</taxon>
        <taxon>Arundineae</taxon>
        <taxon>Arundo</taxon>
    </lineage>
</organism>
<protein>
    <submittedName>
        <fullName evidence="2">Trehalose-6-phosphate synthase</fullName>
    </submittedName>
</protein>
<reference evidence="2" key="2">
    <citation type="journal article" date="2015" name="Data Brief">
        <title>Shoot transcriptome of the giant reed, Arundo donax.</title>
        <authorList>
            <person name="Barrero R.A."/>
            <person name="Guerrero F.D."/>
            <person name="Moolhuijzen P."/>
            <person name="Goolsby J.A."/>
            <person name="Tidwell J."/>
            <person name="Bellgard S.E."/>
            <person name="Bellgard M.I."/>
        </authorList>
    </citation>
    <scope>NUCLEOTIDE SEQUENCE</scope>
    <source>
        <tissue evidence="2">Shoot tissue taken approximately 20 cm above the soil surface</tissue>
    </source>
</reference>
<evidence type="ECO:0000313" key="2">
    <source>
        <dbReference type="EMBL" id="JAE14237.1"/>
    </source>
</evidence>
<name>A0A0A9FPL9_ARUDO</name>
<dbReference type="AlphaFoldDB" id="A0A0A9FPL9"/>
<evidence type="ECO:0000256" key="1">
    <source>
        <dbReference type="SAM" id="MobiDB-lite"/>
    </source>
</evidence>
<proteinExistence type="predicted"/>
<reference evidence="2" key="1">
    <citation type="submission" date="2014-09" db="EMBL/GenBank/DDBJ databases">
        <authorList>
            <person name="Magalhaes I.L.F."/>
            <person name="Oliveira U."/>
            <person name="Santos F.R."/>
            <person name="Vidigal T.H.D.A."/>
            <person name="Brescovit A.D."/>
            <person name="Santos A.J."/>
        </authorList>
    </citation>
    <scope>NUCLEOTIDE SEQUENCE</scope>
    <source>
        <tissue evidence="2">Shoot tissue taken approximately 20 cm above the soil surface</tissue>
    </source>
</reference>